<dbReference type="Proteomes" id="UP000091857">
    <property type="component" value="Chromosome 10"/>
</dbReference>
<evidence type="ECO:0000256" key="1">
    <source>
        <dbReference type="ARBA" id="ARBA00004123"/>
    </source>
</evidence>
<keyword evidence="4" id="KW-0813">Transport</keyword>
<feature type="compositionally biased region" description="Low complexity" evidence="13">
    <location>
        <begin position="69"/>
        <end position="82"/>
    </location>
</feature>
<keyword evidence="7" id="KW-0509">mRNA transport</keyword>
<dbReference type="InterPro" id="IPR018545">
    <property type="entry name" value="Btz_dom"/>
</dbReference>
<evidence type="ECO:0000256" key="12">
    <source>
        <dbReference type="ARBA" id="ARBA00023242"/>
    </source>
</evidence>
<dbReference type="PANTHER" id="PTHR36364:SF1">
    <property type="entry name" value="OS03G0203000 PROTEIN"/>
    <property type="match status" value="1"/>
</dbReference>
<gene>
    <name evidence="15" type="ORF">MANES_10G081700v8</name>
</gene>
<evidence type="ECO:0000256" key="4">
    <source>
        <dbReference type="ARBA" id="ARBA00022448"/>
    </source>
</evidence>
<evidence type="ECO:0000256" key="13">
    <source>
        <dbReference type="SAM" id="MobiDB-lite"/>
    </source>
</evidence>
<feature type="compositionally biased region" description="Gly residues" evidence="13">
    <location>
        <begin position="274"/>
        <end position="283"/>
    </location>
</feature>
<feature type="compositionally biased region" description="Basic and acidic residues" evidence="13">
    <location>
        <begin position="85"/>
        <end position="119"/>
    </location>
</feature>
<evidence type="ECO:0000313" key="15">
    <source>
        <dbReference type="EMBL" id="OAY39278.1"/>
    </source>
</evidence>
<dbReference type="EMBL" id="CM004396">
    <property type="protein sequence ID" value="OAY39278.1"/>
    <property type="molecule type" value="Genomic_DNA"/>
</dbReference>
<feature type="compositionally biased region" description="Basic and acidic residues" evidence="13">
    <location>
        <begin position="132"/>
        <end position="151"/>
    </location>
</feature>
<evidence type="ECO:0000256" key="11">
    <source>
        <dbReference type="ARBA" id="ARBA00023187"/>
    </source>
</evidence>
<evidence type="ECO:0000256" key="2">
    <source>
        <dbReference type="ARBA" id="ARBA00004496"/>
    </source>
</evidence>
<name>A0A2C9V4D7_MANES</name>
<dbReference type="OMA" id="NYHPRGF"/>
<comment type="caution">
    <text evidence="15">The sequence shown here is derived from an EMBL/GenBank/DDBJ whole genome shotgun (WGS) entry which is preliminary data.</text>
</comment>
<evidence type="ECO:0000256" key="5">
    <source>
        <dbReference type="ARBA" id="ARBA00022490"/>
    </source>
</evidence>
<dbReference type="GO" id="GO:0005737">
    <property type="term" value="C:cytoplasm"/>
    <property type="evidence" value="ECO:0007669"/>
    <property type="project" value="UniProtKB-SubCell"/>
</dbReference>
<evidence type="ECO:0000256" key="8">
    <source>
        <dbReference type="ARBA" id="ARBA00022845"/>
    </source>
</evidence>
<feature type="compositionally biased region" description="Basic and acidic residues" evidence="13">
    <location>
        <begin position="1"/>
        <end position="39"/>
    </location>
</feature>
<evidence type="ECO:0000256" key="9">
    <source>
        <dbReference type="ARBA" id="ARBA00022884"/>
    </source>
</evidence>
<dbReference type="GO" id="GO:0008380">
    <property type="term" value="P:RNA splicing"/>
    <property type="evidence" value="ECO:0007669"/>
    <property type="project" value="UniProtKB-KW"/>
</dbReference>
<dbReference type="OrthoDB" id="1920561at2759"/>
<dbReference type="AlphaFoldDB" id="A0A2C9V4D7"/>
<dbReference type="Gramene" id="Manes.10G081700.1.v8.1">
    <property type="protein sequence ID" value="Manes.10G081700.1.v8.1.CDS"/>
    <property type="gene ID" value="Manes.10G081700.v8.1"/>
</dbReference>
<proteinExistence type="inferred from homology"/>
<dbReference type="GO" id="GO:0006397">
    <property type="term" value="P:mRNA processing"/>
    <property type="evidence" value="ECO:0007669"/>
    <property type="project" value="UniProtKB-KW"/>
</dbReference>
<evidence type="ECO:0000256" key="7">
    <source>
        <dbReference type="ARBA" id="ARBA00022816"/>
    </source>
</evidence>
<keyword evidence="10" id="KW-0866">Nonsense-mediated mRNA decay</keyword>
<evidence type="ECO:0000313" key="16">
    <source>
        <dbReference type="Proteomes" id="UP000091857"/>
    </source>
</evidence>
<keyword evidence="8" id="KW-0810">Translation regulation</keyword>
<evidence type="ECO:0000256" key="10">
    <source>
        <dbReference type="ARBA" id="ARBA00023161"/>
    </source>
</evidence>
<dbReference type="GO" id="GO:0051028">
    <property type="term" value="P:mRNA transport"/>
    <property type="evidence" value="ECO:0007669"/>
    <property type="project" value="UniProtKB-KW"/>
</dbReference>
<keyword evidence="6" id="KW-0507">mRNA processing</keyword>
<reference evidence="16" key="1">
    <citation type="journal article" date="2016" name="Nat. Biotechnol.">
        <title>Sequencing wild and cultivated cassava and related species reveals extensive interspecific hybridization and genetic diversity.</title>
        <authorList>
            <person name="Bredeson J.V."/>
            <person name="Lyons J.B."/>
            <person name="Prochnik S.E."/>
            <person name="Wu G.A."/>
            <person name="Ha C.M."/>
            <person name="Edsinger-Gonzales E."/>
            <person name="Grimwood J."/>
            <person name="Schmutz J."/>
            <person name="Rabbi I.Y."/>
            <person name="Egesi C."/>
            <person name="Nauluvula P."/>
            <person name="Lebot V."/>
            <person name="Ndunguru J."/>
            <person name="Mkamilo G."/>
            <person name="Bart R.S."/>
            <person name="Setter T.L."/>
            <person name="Gleadow R.M."/>
            <person name="Kulakow P."/>
            <person name="Ferguson M.E."/>
            <person name="Rounsley S."/>
            <person name="Rokhsar D.S."/>
        </authorList>
    </citation>
    <scope>NUCLEOTIDE SEQUENCE [LARGE SCALE GENOMIC DNA]</scope>
    <source>
        <strain evidence="16">cv. AM560-2</strain>
    </source>
</reference>
<dbReference type="PANTHER" id="PTHR36364">
    <property type="entry name" value="OS03G0203000 PROTEIN"/>
    <property type="match status" value="1"/>
</dbReference>
<feature type="compositionally biased region" description="Basic and acidic residues" evidence="13">
    <location>
        <begin position="195"/>
        <end position="273"/>
    </location>
</feature>
<dbReference type="Pfam" id="PF09405">
    <property type="entry name" value="Btz"/>
    <property type="match status" value="1"/>
</dbReference>
<sequence length="335" mass="38649">MSRRERDARDSDSRRHRSGFDREPSPKRSRRDGKPETERVPSNTNLDVEDHADRDQKHRRRLQDALPLEASSAPESKAESGSVSKETDKKPNGHHEGSKHSDPTEVPRSRSYYQHDERGNAAQVGRNFGRRATAERQWRDSKDVRNERAMDKSSTYDSRQRDEKAQAKGGDNVWRHDGFFKMEAEPAPPVRKRPAFREKKIPVDSENAEKATSEPARQGHSDRPTSVSERRDLVSERREERDRNPRHSDRYERPVLGDKREPQRGSIMSRERYTGGGGGGGNYRGRERFSGRQGYRPSGTRVEKWKHDLYDEANRSPITKNEEDQIAKVEELLAS</sequence>
<feature type="region of interest" description="Disordered" evidence="13">
    <location>
        <begin position="1"/>
        <end position="301"/>
    </location>
</feature>
<comment type="similarity">
    <text evidence="3">Belongs to the CASC3 family.</text>
</comment>
<feature type="domain" description="Btz" evidence="14">
    <location>
        <begin position="76"/>
        <end position="192"/>
    </location>
</feature>
<comment type="subcellular location">
    <subcellularLocation>
        <location evidence="2">Cytoplasm</location>
    </subcellularLocation>
    <subcellularLocation>
        <location evidence="1">Nucleus</location>
    </subcellularLocation>
</comment>
<evidence type="ECO:0000259" key="14">
    <source>
        <dbReference type="Pfam" id="PF09405"/>
    </source>
</evidence>
<evidence type="ECO:0000256" key="3">
    <source>
        <dbReference type="ARBA" id="ARBA00009548"/>
    </source>
</evidence>
<organism evidence="15 16">
    <name type="scientific">Manihot esculenta</name>
    <name type="common">Cassava</name>
    <name type="synonym">Jatropha manihot</name>
    <dbReference type="NCBI Taxonomy" id="3983"/>
    <lineage>
        <taxon>Eukaryota</taxon>
        <taxon>Viridiplantae</taxon>
        <taxon>Streptophyta</taxon>
        <taxon>Embryophyta</taxon>
        <taxon>Tracheophyta</taxon>
        <taxon>Spermatophyta</taxon>
        <taxon>Magnoliopsida</taxon>
        <taxon>eudicotyledons</taxon>
        <taxon>Gunneridae</taxon>
        <taxon>Pentapetalae</taxon>
        <taxon>rosids</taxon>
        <taxon>fabids</taxon>
        <taxon>Malpighiales</taxon>
        <taxon>Euphorbiaceae</taxon>
        <taxon>Crotonoideae</taxon>
        <taxon>Manihoteae</taxon>
        <taxon>Manihot</taxon>
    </lineage>
</organism>
<keyword evidence="11" id="KW-0508">mRNA splicing</keyword>
<keyword evidence="16" id="KW-1185">Reference proteome</keyword>
<feature type="compositionally biased region" description="Basic and acidic residues" evidence="13">
    <location>
        <begin position="173"/>
        <end position="184"/>
    </location>
</feature>
<dbReference type="STRING" id="3983.A0A2C9V4D7"/>
<dbReference type="GO" id="GO:0003729">
    <property type="term" value="F:mRNA binding"/>
    <property type="evidence" value="ECO:0007669"/>
    <property type="project" value="InterPro"/>
</dbReference>
<keyword evidence="9" id="KW-0694">RNA-binding</keyword>
<dbReference type="GO" id="GO:0006417">
    <property type="term" value="P:regulation of translation"/>
    <property type="evidence" value="ECO:0007669"/>
    <property type="project" value="UniProtKB-KW"/>
</dbReference>
<evidence type="ECO:0000256" key="6">
    <source>
        <dbReference type="ARBA" id="ARBA00022664"/>
    </source>
</evidence>
<dbReference type="GO" id="GO:0000184">
    <property type="term" value="P:nuclear-transcribed mRNA catabolic process, nonsense-mediated decay"/>
    <property type="evidence" value="ECO:0007669"/>
    <property type="project" value="UniProtKB-KW"/>
</dbReference>
<keyword evidence="5" id="KW-0963">Cytoplasm</keyword>
<dbReference type="GO" id="GO:0035145">
    <property type="term" value="C:exon-exon junction complex"/>
    <property type="evidence" value="ECO:0007669"/>
    <property type="project" value="InterPro"/>
</dbReference>
<protein>
    <recommendedName>
        <fullName evidence="14">Btz domain-containing protein</fullName>
    </recommendedName>
</protein>
<keyword evidence="12" id="KW-0539">Nucleus</keyword>
<accession>A0A2C9V4D7</accession>